<dbReference type="EMBL" id="FQVI01000018">
    <property type="protein sequence ID" value="SHF25010.1"/>
    <property type="molecule type" value="Genomic_DNA"/>
</dbReference>
<dbReference type="Proteomes" id="UP000184245">
    <property type="component" value="Unassembled WGS sequence"/>
</dbReference>
<organism evidence="2 3">
    <name type="scientific">Lactonifactor longoviformis DSM 17459</name>
    <dbReference type="NCBI Taxonomy" id="1122155"/>
    <lineage>
        <taxon>Bacteria</taxon>
        <taxon>Bacillati</taxon>
        <taxon>Bacillota</taxon>
        <taxon>Clostridia</taxon>
        <taxon>Eubacteriales</taxon>
        <taxon>Clostridiaceae</taxon>
        <taxon>Lactonifactor</taxon>
    </lineage>
</organism>
<keyword evidence="3" id="KW-1185">Reference proteome</keyword>
<dbReference type="AlphaFoldDB" id="A0A1M5A3X0"/>
<dbReference type="RefSeq" id="WP_072853227.1">
    <property type="nucleotide sequence ID" value="NZ_FQVI01000018.1"/>
</dbReference>
<evidence type="ECO:0000313" key="3">
    <source>
        <dbReference type="Proteomes" id="UP000184245"/>
    </source>
</evidence>
<reference evidence="2 3" key="1">
    <citation type="submission" date="2016-11" db="EMBL/GenBank/DDBJ databases">
        <authorList>
            <person name="Jaros S."/>
            <person name="Januszkiewicz K."/>
            <person name="Wedrychowicz H."/>
        </authorList>
    </citation>
    <scope>NUCLEOTIDE SEQUENCE [LARGE SCALE GENOMIC DNA]</scope>
    <source>
        <strain evidence="2 3">DSM 17459</strain>
    </source>
</reference>
<dbReference type="STRING" id="1122155.SAMN02745158_03023"/>
<dbReference type="InterPro" id="IPR013486">
    <property type="entry name" value="SpoIID/LytB"/>
</dbReference>
<feature type="domain" description="Sporulation stage II protein D amidase enhancer LytB N-terminal" evidence="1">
    <location>
        <begin position="33"/>
        <end position="120"/>
    </location>
</feature>
<dbReference type="GO" id="GO:0030435">
    <property type="term" value="P:sporulation resulting in formation of a cellular spore"/>
    <property type="evidence" value="ECO:0007669"/>
    <property type="project" value="InterPro"/>
</dbReference>
<gene>
    <name evidence="2" type="ORF">SAMN02745158_03023</name>
</gene>
<proteinExistence type="predicted"/>
<evidence type="ECO:0000313" key="2">
    <source>
        <dbReference type="EMBL" id="SHF25010.1"/>
    </source>
</evidence>
<evidence type="ECO:0000259" key="1">
    <source>
        <dbReference type="Pfam" id="PF08486"/>
    </source>
</evidence>
<dbReference type="NCBIfam" id="TIGR02669">
    <property type="entry name" value="SpoIID_LytB"/>
    <property type="match status" value="1"/>
</dbReference>
<dbReference type="Pfam" id="PF08486">
    <property type="entry name" value="SpoIID"/>
    <property type="match status" value="1"/>
</dbReference>
<name>A0A1M5A3X0_9CLOT</name>
<dbReference type="OrthoDB" id="9794671at2"/>
<dbReference type="InterPro" id="IPR013693">
    <property type="entry name" value="SpoIID/LytB_N"/>
</dbReference>
<sequence>MKENIKLIISLLLILLLLPLLITALISGREACPIIKEVEVEDYLPAIVAMEIPWNYSKEALKAQAIVSRSNLYTQLEEGAVSGEVKHAVDQLKENKMNDDFLERFQNYQEAVQETEGQVLCNQGKLTDIPYCRLSGGKTRDGKEVLGDSYAYVPSVDTGNDIDSEDYLKGFYFTSEEIEEKLKTKYPGFAWGESEEEPVKIIKTDSTDYVLEIQVGNQEFQGEELRDALGLTSSCFTVQDLGEKIRFLCKGIGHGMGMSQYTADQMGKEGKNYKEIITYFFPDLEIQDVKTVIGQN</sequence>
<accession>A0A1M5A3X0</accession>
<protein>
    <submittedName>
        <fullName evidence="2">Stage II sporulation protein D</fullName>
    </submittedName>
</protein>